<name>D4E5R5_SEROD</name>
<gene>
    <name evidence="1" type="ORF">HMPREF0758_3515</name>
</gene>
<accession>D4E5R5</accession>
<keyword evidence="2" id="KW-1185">Reference proteome</keyword>
<dbReference type="Proteomes" id="UP000005723">
    <property type="component" value="Unassembled WGS sequence"/>
</dbReference>
<dbReference type="STRING" id="667129.HMPREF0758_3515"/>
<organism evidence="1 2">
    <name type="scientific">Serratia odorifera DSM 4582</name>
    <dbReference type="NCBI Taxonomy" id="667129"/>
    <lineage>
        <taxon>Bacteria</taxon>
        <taxon>Pseudomonadati</taxon>
        <taxon>Pseudomonadota</taxon>
        <taxon>Gammaproteobacteria</taxon>
        <taxon>Enterobacterales</taxon>
        <taxon>Yersiniaceae</taxon>
        <taxon>Serratia</taxon>
    </lineage>
</organism>
<evidence type="ECO:0000313" key="1">
    <source>
        <dbReference type="EMBL" id="EFE94644.1"/>
    </source>
</evidence>
<proteinExistence type="predicted"/>
<dbReference type="AlphaFoldDB" id="D4E5R5"/>
<protein>
    <submittedName>
        <fullName evidence="1">Uncharacterized protein</fullName>
    </submittedName>
</protein>
<evidence type="ECO:0000313" key="2">
    <source>
        <dbReference type="Proteomes" id="UP000005723"/>
    </source>
</evidence>
<dbReference type="HOGENOM" id="CLU_3029896_0_0_6"/>
<reference evidence="1 2" key="1">
    <citation type="submission" date="2010-01" db="EMBL/GenBank/DDBJ databases">
        <authorList>
            <person name="Muzny D."/>
            <person name="Qin X."/>
            <person name="Deng J."/>
            <person name="Jiang H."/>
            <person name="Liu Y."/>
            <person name="Qu J."/>
            <person name="Song X.-Z."/>
            <person name="Zhang L."/>
            <person name="Thornton R."/>
            <person name="Coyle M."/>
            <person name="Francisco L."/>
            <person name="Jackson L."/>
            <person name="Javaid M."/>
            <person name="Korchina V."/>
            <person name="Kovar C."/>
            <person name="Mata R."/>
            <person name="Mathew T."/>
            <person name="Ngo R."/>
            <person name="Nguyen L."/>
            <person name="Nguyen N."/>
            <person name="Okwuonu G."/>
            <person name="Ongeri F."/>
            <person name="Pham C."/>
            <person name="Simmons D."/>
            <person name="Wilczek-Boney K."/>
            <person name="Hale W."/>
            <person name="Jakkamsetti A."/>
            <person name="Pham P."/>
            <person name="Ruth R."/>
            <person name="San Lucas F."/>
            <person name="Warren J."/>
            <person name="Zhang J."/>
            <person name="Zhao Z."/>
            <person name="Zhou C."/>
            <person name="Zhu D."/>
            <person name="Lee S."/>
            <person name="Bess C."/>
            <person name="Blankenburg K."/>
            <person name="Forbes L."/>
            <person name="Fu Q."/>
            <person name="Gubbala S."/>
            <person name="Hirani K."/>
            <person name="Jayaseelan J.C."/>
            <person name="Lara F."/>
            <person name="Munidasa M."/>
            <person name="Palculict T."/>
            <person name="Patil S."/>
            <person name="Pu L.-L."/>
            <person name="Saada N."/>
            <person name="Tang L."/>
            <person name="Weissenberger G."/>
            <person name="Zhu Y."/>
            <person name="Hemphill L."/>
            <person name="Shang Y."/>
            <person name="Youmans B."/>
            <person name="Ayvaz T."/>
            <person name="Ross M."/>
            <person name="Santibanez J."/>
            <person name="Aqrawi P."/>
            <person name="Gross S."/>
            <person name="Joshi V."/>
            <person name="Fowler G."/>
            <person name="Nazareth L."/>
            <person name="Reid J."/>
            <person name="Worley K."/>
            <person name="Petrosino J."/>
            <person name="Highlander S."/>
            <person name="Gibbs R."/>
        </authorList>
    </citation>
    <scope>NUCLEOTIDE SEQUENCE [LARGE SCALE GENOMIC DNA]</scope>
    <source>
        <strain evidence="1 2">DSM 4582</strain>
    </source>
</reference>
<comment type="caution">
    <text evidence="1">The sequence shown here is derived from an EMBL/GenBank/DDBJ whole genome shotgun (WGS) entry which is preliminary data.</text>
</comment>
<sequence length="55" mass="6602">MIFIDTLPPCRFCGYLYQYTPIVYNVCMLIYVINPTDFSRTNHIKHNYIFAMKAF</sequence>
<dbReference type="EMBL" id="ADBY01000051">
    <property type="protein sequence ID" value="EFE94644.1"/>
    <property type="molecule type" value="Genomic_DNA"/>
</dbReference>